<evidence type="ECO:0000256" key="1">
    <source>
        <dbReference type="ARBA" id="ARBA00004141"/>
    </source>
</evidence>
<evidence type="ECO:0000256" key="4">
    <source>
        <dbReference type="ARBA" id="ARBA00023136"/>
    </source>
</evidence>
<feature type="transmembrane region" description="Helical" evidence="5">
    <location>
        <begin position="172"/>
        <end position="188"/>
    </location>
</feature>
<comment type="subcellular location">
    <subcellularLocation>
        <location evidence="1">Membrane</location>
        <topology evidence="1">Multi-pass membrane protein</topology>
    </subcellularLocation>
</comment>
<accession>A0ABD2MVE1</accession>
<dbReference type="Pfam" id="PF24456">
    <property type="entry name" value="RHD_RETREG1-3"/>
    <property type="match status" value="1"/>
</dbReference>
<dbReference type="GO" id="GO:0005783">
    <property type="term" value="C:endoplasmic reticulum"/>
    <property type="evidence" value="ECO:0007669"/>
    <property type="project" value="UniProtKB-ARBA"/>
</dbReference>
<dbReference type="Proteomes" id="UP001516400">
    <property type="component" value="Unassembled WGS sequence"/>
</dbReference>
<dbReference type="GO" id="GO:0016020">
    <property type="term" value="C:membrane"/>
    <property type="evidence" value="ECO:0007669"/>
    <property type="project" value="UniProtKB-SubCell"/>
</dbReference>
<feature type="transmembrane region" description="Helical" evidence="5">
    <location>
        <begin position="194"/>
        <end position="210"/>
    </location>
</feature>
<evidence type="ECO:0000313" key="8">
    <source>
        <dbReference type="Proteomes" id="UP001516400"/>
    </source>
</evidence>
<dbReference type="InterPro" id="IPR052114">
    <property type="entry name" value="ER_autophagy_membrane_reg"/>
</dbReference>
<name>A0ABD2MVE1_9CUCU</name>
<feature type="transmembrane region" description="Helical" evidence="5">
    <location>
        <begin position="102"/>
        <end position="120"/>
    </location>
</feature>
<proteinExistence type="predicted"/>
<protein>
    <recommendedName>
        <fullName evidence="6">RETREG1-3/ARL6IP-like N-terminal reticulon-homology domain-containing protein</fullName>
    </recommendedName>
</protein>
<evidence type="ECO:0000256" key="5">
    <source>
        <dbReference type="SAM" id="Phobius"/>
    </source>
</evidence>
<reference evidence="7 8" key="1">
    <citation type="journal article" date="2021" name="BMC Biol.">
        <title>Horizontally acquired antibacterial genes associated with adaptive radiation of ladybird beetles.</title>
        <authorList>
            <person name="Li H.S."/>
            <person name="Tang X.F."/>
            <person name="Huang Y.H."/>
            <person name="Xu Z.Y."/>
            <person name="Chen M.L."/>
            <person name="Du X.Y."/>
            <person name="Qiu B.Y."/>
            <person name="Chen P.T."/>
            <person name="Zhang W."/>
            <person name="Slipinski A."/>
            <person name="Escalona H.E."/>
            <person name="Waterhouse R.M."/>
            <person name="Zwick A."/>
            <person name="Pang H."/>
        </authorList>
    </citation>
    <scope>NUCLEOTIDE SEQUENCE [LARGE SCALE GENOMIC DNA]</scope>
    <source>
        <strain evidence="7">SYSU2018</strain>
    </source>
</reference>
<dbReference type="EMBL" id="JABFTP020000021">
    <property type="protein sequence ID" value="KAL3270265.1"/>
    <property type="molecule type" value="Genomic_DNA"/>
</dbReference>
<keyword evidence="3 5" id="KW-1133">Transmembrane helix</keyword>
<evidence type="ECO:0000256" key="2">
    <source>
        <dbReference type="ARBA" id="ARBA00022692"/>
    </source>
</evidence>
<organism evidence="7 8">
    <name type="scientific">Cryptolaemus montrouzieri</name>
    <dbReference type="NCBI Taxonomy" id="559131"/>
    <lineage>
        <taxon>Eukaryota</taxon>
        <taxon>Metazoa</taxon>
        <taxon>Ecdysozoa</taxon>
        <taxon>Arthropoda</taxon>
        <taxon>Hexapoda</taxon>
        <taxon>Insecta</taxon>
        <taxon>Pterygota</taxon>
        <taxon>Neoptera</taxon>
        <taxon>Endopterygota</taxon>
        <taxon>Coleoptera</taxon>
        <taxon>Polyphaga</taxon>
        <taxon>Cucujiformia</taxon>
        <taxon>Coccinelloidea</taxon>
        <taxon>Coccinellidae</taxon>
        <taxon>Scymninae</taxon>
        <taxon>Scymnini</taxon>
        <taxon>Cryptolaemus</taxon>
    </lineage>
</organism>
<dbReference type="PANTHER" id="PTHR20952:SF0">
    <property type="entry name" value="ADP-RIBOSYLATION FACTOR-LIKE PROTEIN 6-INTERACTING PROTEIN 1"/>
    <property type="match status" value="1"/>
</dbReference>
<feature type="transmembrane region" description="Helical" evidence="5">
    <location>
        <begin position="79"/>
        <end position="96"/>
    </location>
</feature>
<gene>
    <name evidence="7" type="ORF">HHI36_009318</name>
</gene>
<evidence type="ECO:0000313" key="7">
    <source>
        <dbReference type="EMBL" id="KAL3270265.1"/>
    </source>
</evidence>
<dbReference type="InterPro" id="IPR057282">
    <property type="entry name" value="RETREG1-3-like_RHD"/>
</dbReference>
<dbReference type="AlphaFoldDB" id="A0ABD2MVE1"/>
<keyword evidence="4 5" id="KW-0472">Membrane</keyword>
<sequence length="242" mass="28232">MILNNSMIIPRMKYSWKWKIFFQIIGDGTPLGDRISEFKFNIPYPDSLDIQIKELRKSLENWKEVIISLQKFLIWEKQWYPLAIIGASTAVFMFLWLSETSILTIISIIGLMATLCDYLIPAISSSLFSSQKWTSDKEAILEGICGDIIICKTQIEVNCVTYYRMRVTNPKLYFALTTVSLAFLAWLGNSFNNLFLMYMGTTFLLLYPGIEHTGFNRRFKEITTSFLRDYINPRFQNLKKEN</sequence>
<feature type="domain" description="RETREG1-3/ARL6IP-like N-terminal reticulon-homology" evidence="6">
    <location>
        <begin position="61"/>
        <end position="219"/>
    </location>
</feature>
<keyword evidence="8" id="KW-1185">Reference proteome</keyword>
<dbReference type="PANTHER" id="PTHR20952">
    <property type="entry name" value="ADP-RIBOSYLATION-LIKE FACTOR 6-INTERACTING PROTEIN"/>
    <property type="match status" value="1"/>
</dbReference>
<evidence type="ECO:0000256" key="3">
    <source>
        <dbReference type="ARBA" id="ARBA00022989"/>
    </source>
</evidence>
<keyword evidence="2 5" id="KW-0812">Transmembrane</keyword>
<evidence type="ECO:0000259" key="6">
    <source>
        <dbReference type="Pfam" id="PF24456"/>
    </source>
</evidence>
<comment type="caution">
    <text evidence="7">The sequence shown here is derived from an EMBL/GenBank/DDBJ whole genome shotgun (WGS) entry which is preliminary data.</text>
</comment>